<dbReference type="Gene3D" id="3.20.20.80">
    <property type="entry name" value="Glycosidases"/>
    <property type="match status" value="1"/>
</dbReference>
<dbReference type="SUPFAM" id="SSF51445">
    <property type="entry name" value="(Trans)glycosidases"/>
    <property type="match status" value="1"/>
</dbReference>
<gene>
    <name evidence="2" type="ORF">SPARVUS_LOCUS7318765</name>
</gene>
<dbReference type="Proteomes" id="UP001162483">
    <property type="component" value="Unassembled WGS sequence"/>
</dbReference>
<dbReference type="PANTHER" id="PTHR10357">
    <property type="entry name" value="ALPHA-AMYLASE FAMILY MEMBER"/>
    <property type="match status" value="1"/>
</dbReference>
<comment type="caution">
    <text evidence="2">The sequence shown here is derived from an EMBL/GenBank/DDBJ whole genome shotgun (WGS) entry which is preliminary data.</text>
</comment>
<evidence type="ECO:0000259" key="1">
    <source>
        <dbReference type="SMART" id="SM00642"/>
    </source>
</evidence>
<evidence type="ECO:0000313" key="3">
    <source>
        <dbReference type="Proteomes" id="UP001162483"/>
    </source>
</evidence>
<dbReference type="PANTHER" id="PTHR10357:SF179">
    <property type="entry name" value="NEUTRAL AND BASIC AMINO ACID TRANSPORT PROTEIN RBAT"/>
    <property type="match status" value="1"/>
</dbReference>
<dbReference type="InterPro" id="IPR045857">
    <property type="entry name" value="O16G_dom_2"/>
</dbReference>
<reference evidence="2" key="1">
    <citation type="submission" date="2023-05" db="EMBL/GenBank/DDBJ databases">
        <authorList>
            <person name="Stuckert A."/>
        </authorList>
    </citation>
    <scope>NUCLEOTIDE SEQUENCE</scope>
</reference>
<protein>
    <recommendedName>
        <fullName evidence="1">Glycosyl hydrolase family 13 catalytic domain-containing protein</fullName>
    </recommendedName>
</protein>
<organism evidence="2 3">
    <name type="scientific">Staurois parvus</name>
    <dbReference type="NCBI Taxonomy" id="386267"/>
    <lineage>
        <taxon>Eukaryota</taxon>
        <taxon>Metazoa</taxon>
        <taxon>Chordata</taxon>
        <taxon>Craniata</taxon>
        <taxon>Vertebrata</taxon>
        <taxon>Euteleostomi</taxon>
        <taxon>Amphibia</taxon>
        <taxon>Batrachia</taxon>
        <taxon>Anura</taxon>
        <taxon>Neobatrachia</taxon>
        <taxon>Ranoidea</taxon>
        <taxon>Ranidae</taxon>
        <taxon>Staurois</taxon>
    </lineage>
</organism>
<dbReference type="Gene3D" id="3.90.400.10">
    <property type="entry name" value="Oligo-1,6-glucosidase, Domain 2"/>
    <property type="match status" value="1"/>
</dbReference>
<dbReference type="InterPro" id="IPR006047">
    <property type="entry name" value="GH13_cat_dom"/>
</dbReference>
<feature type="domain" description="Glycosyl hydrolase family 13 catalytic" evidence="1">
    <location>
        <begin position="2"/>
        <end position="231"/>
    </location>
</feature>
<dbReference type="SMART" id="SM00642">
    <property type="entry name" value="Aamy"/>
    <property type="match status" value="1"/>
</dbReference>
<evidence type="ECO:0000313" key="2">
    <source>
        <dbReference type="EMBL" id="CAI9571878.1"/>
    </source>
</evidence>
<name>A0ABN9DKE6_9NEOB</name>
<dbReference type="EMBL" id="CATNWA010014447">
    <property type="protein sequence ID" value="CAI9571878.1"/>
    <property type="molecule type" value="Genomic_DNA"/>
</dbReference>
<dbReference type="InterPro" id="IPR017853">
    <property type="entry name" value="GH"/>
</dbReference>
<keyword evidence="3" id="KW-1185">Reference proteome</keyword>
<dbReference type="Pfam" id="PF00128">
    <property type="entry name" value="Alpha-amylase"/>
    <property type="match status" value="1"/>
</dbReference>
<proteinExistence type="predicted"/>
<sequence>MENSAWEYDSVRKQCYFHQFHKEQPDLNFHNPDIHNEILDIITFWLEKGVDGFTIDAAKFLLEAEHLRDEPQVNKFQESNSVTSYSDLYHDYTTTQVGMHDTFRDFRQAMNKFSREPGRYRFMGAESNDQNAVAKTMMYYGTSFIEEADFPLNFYLHDLSKDISGSLINNIVDLWMKSMPKGKWPHWMVGSSRNSRIASRVGKDYVNVLNMLLLTLPGTPTTYYGEELGNG</sequence>
<accession>A0ABN9DKE6</accession>